<feature type="signal peptide" evidence="1">
    <location>
        <begin position="1"/>
        <end position="27"/>
    </location>
</feature>
<accession>A0A4S3ZVL5</accession>
<dbReference type="RefSeq" id="WP_136403274.1">
    <property type="nucleotide sequence ID" value="NZ_SSNZ01000004.1"/>
</dbReference>
<protein>
    <recommendedName>
        <fullName evidence="4">Repeat protein (TIGR03806 family)</fullName>
    </recommendedName>
</protein>
<dbReference type="SUPFAM" id="SSF48695">
    <property type="entry name" value="Multiheme cytochromes"/>
    <property type="match status" value="1"/>
</dbReference>
<proteinExistence type="predicted"/>
<organism evidence="2 3">
    <name type="scientific">Flavobacterium supellecticarium</name>
    <dbReference type="NCBI Taxonomy" id="2565924"/>
    <lineage>
        <taxon>Bacteria</taxon>
        <taxon>Pseudomonadati</taxon>
        <taxon>Bacteroidota</taxon>
        <taxon>Flavobacteriia</taxon>
        <taxon>Flavobacteriales</taxon>
        <taxon>Flavobacteriaceae</taxon>
        <taxon>Flavobacterium</taxon>
    </lineage>
</organism>
<dbReference type="EMBL" id="SSNZ01000004">
    <property type="protein sequence ID" value="THF49865.1"/>
    <property type="molecule type" value="Genomic_DNA"/>
</dbReference>
<dbReference type="PROSITE" id="PS51257">
    <property type="entry name" value="PROKAR_LIPOPROTEIN"/>
    <property type="match status" value="1"/>
</dbReference>
<comment type="caution">
    <text evidence="2">The sequence shown here is derived from an EMBL/GenBank/DDBJ whole genome shotgun (WGS) entry which is preliminary data.</text>
</comment>
<feature type="chain" id="PRO_5020731290" description="Repeat protein (TIGR03806 family)" evidence="1">
    <location>
        <begin position="28"/>
        <end position="373"/>
    </location>
</feature>
<keyword evidence="3" id="KW-1185">Reference proteome</keyword>
<gene>
    <name evidence="2" type="ORF">E6C50_10960</name>
</gene>
<dbReference type="Proteomes" id="UP000307507">
    <property type="component" value="Unassembled WGS sequence"/>
</dbReference>
<evidence type="ECO:0008006" key="4">
    <source>
        <dbReference type="Google" id="ProtNLM"/>
    </source>
</evidence>
<name>A0A4S3ZVL5_9FLAO</name>
<dbReference type="InterPro" id="IPR036280">
    <property type="entry name" value="Multihaem_cyt_sf"/>
</dbReference>
<evidence type="ECO:0000313" key="3">
    <source>
        <dbReference type="Proteomes" id="UP000307507"/>
    </source>
</evidence>
<keyword evidence="1" id="KW-0732">Signal</keyword>
<sequence length="373" mass="42601">MKKNYFLRTLLLALAPFALLSCQSDNSEYTEVTPSTPTGTPVSVNLAQIPYPKLSDYHFFTGTLKNNTPNDRVLPYEIASGLFTDYAHKKRFVWMPENTKAVYNGDGKVVTFPIGTVLIKTFYYDNVQPENKTQIIETRLMIKKGVDSDGVDQWVFANYIWNDSQTEAVLDMNGSYRSLTWTENGQTKSTNYRIPSSVECLTCHKKDEKAIPIGPKPQNLNIVYNYTDGAKNQLTKWMERGMLQSGYPANITSTINWQDTSKPLELRVRSYLDINCAHCHSENSHCDYRPMRFAFSETSNPVNLGICVEPQEFIDNDLTHIVSRGKFQRSMLHFRLQSTDEANRMPLLGRTMAHEEAVQMIEQWISSLNPTCP</sequence>
<evidence type="ECO:0000313" key="2">
    <source>
        <dbReference type="EMBL" id="THF49865.1"/>
    </source>
</evidence>
<dbReference type="OrthoDB" id="338827at2"/>
<reference evidence="2 3" key="1">
    <citation type="submission" date="2019-04" db="EMBL/GenBank/DDBJ databases">
        <title>Flavobacterium sp. nov. isolated from construction timber.</title>
        <authorList>
            <person name="Lin S.-Y."/>
            <person name="Chang C.-T."/>
            <person name="Young C.-C."/>
        </authorList>
    </citation>
    <scope>NUCLEOTIDE SEQUENCE [LARGE SCALE GENOMIC DNA]</scope>
    <source>
        <strain evidence="2 3">CC-CTC003</strain>
    </source>
</reference>
<evidence type="ECO:0000256" key="1">
    <source>
        <dbReference type="SAM" id="SignalP"/>
    </source>
</evidence>
<dbReference type="AlphaFoldDB" id="A0A4S3ZVL5"/>